<dbReference type="PROSITE" id="PS51141">
    <property type="entry name" value="ZF_SBP"/>
    <property type="match status" value="1"/>
</dbReference>
<dbReference type="InterPro" id="IPR044817">
    <property type="entry name" value="SBP-like"/>
</dbReference>
<keyword evidence="8" id="KW-0539">Nucleus</keyword>
<evidence type="ECO:0000256" key="6">
    <source>
        <dbReference type="ARBA" id="ARBA00023125"/>
    </source>
</evidence>
<dbReference type="PANTHER" id="PTHR31251:SF74">
    <property type="entry name" value="SQUAMOSA PROMOTER-BINDING-LIKE PROTEIN 2"/>
    <property type="match status" value="1"/>
</dbReference>
<evidence type="ECO:0000256" key="1">
    <source>
        <dbReference type="ARBA" id="ARBA00004123"/>
    </source>
</evidence>
<comment type="caution">
    <text evidence="12">The sequence shown here is derived from an EMBL/GenBank/DDBJ whole genome shotgun (WGS) entry which is preliminary data.</text>
</comment>
<evidence type="ECO:0000256" key="5">
    <source>
        <dbReference type="ARBA" id="ARBA00023015"/>
    </source>
</evidence>
<accession>A0A9D5D4V5</accession>
<dbReference type="AlphaFoldDB" id="A0A9D5D4V5"/>
<proteinExistence type="predicted"/>
<keyword evidence="7" id="KW-0804">Transcription</keyword>
<reference evidence="12" key="1">
    <citation type="submission" date="2021-03" db="EMBL/GenBank/DDBJ databases">
        <authorList>
            <person name="Li Z."/>
            <person name="Yang C."/>
        </authorList>
    </citation>
    <scope>NUCLEOTIDE SEQUENCE</scope>
    <source>
        <strain evidence="12">Dzin_1.0</strain>
        <tissue evidence="12">Leaf</tissue>
    </source>
</reference>
<sequence length="618" mass="68062">MDWNLKTITQWDWESLALNFGGKESDVPNSEQESQWRVEGDGSISNGSVYSSEAGAPSGCEFGNGCSPKSSISASADSSSMTRIKISEFDFQSAHLSFQKPSMKKEFSRVTANDTSPVVVSTAGHGEHMIGLKLGKRTYFEDVCHGSNIFSSSSSPSSSSSSSSSLLLSSSSLTSVISSVTLSKKSKVSLHSTHASFCQVEGCNIDLSAAKEYHRKHRVCESHSKCPKVIVDGQERRFCQQCSRFHELSEFDQKKRSCRRRLSDHNARRRKPQSDFISFNSGRLTPFYDDQDHTNLILNKACPTMNSTWDASWDFNLVQPKGSLIKSTKTGAFNGGQQFPSFTLQNTSSTLSNDVDRVLSFKGSPAEALSQGLEALDVASNLDGAPELRRALSLLSTDSWNTYESCPISLASPADKNTAAAADLPAIQTLSNTTKLWQDEEVPLIQHAVMTPLFNLQVEFTDPTTVSGVKYHSLWVVMEKDTIGLRVAVNVDVEGRIEGGVEAEDEGLGKVMEDGIKGAEERRRRAISEKEVQRRKPYEEIQAVSFLSLGSTAPPRAVMERLAASSRSGKKGDWGSSFESESELRRKGRMWDQCGRWCAREKEGRRVAEDSGSGWLRR</sequence>
<keyword evidence="13" id="KW-1185">Reference proteome</keyword>
<dbReference type="GO" id="GO:0005634">
    <property type="term" value="C:nucleus"/>
    <property type="evidence" value="ECO:0007669"/>
    <property type="project" value="UniProtKB-SubCell"/>
</dbReference>
<feature type="domain" description="SBP-type" evidence="11">
    <location>
        <begin position="195"/>
        <end position="272"/>
    </location>
</feature>
<dbReference type="GO" id="GO:0008270">
    <property type="term" value="F:zinc ion binding"/>
    <property type="evidence" value="ECO:0007669"/>
    <property type="project" value="UniProtKB-KW"/>
</dbReference>
<evidence type="ECO:0000256" key="9">
    <source>
        <dbReference type="PROSITE-ProRule" id="PRU00470"/>
    </source>
</evidence>
<reference evidence="12" key="2">
    <citation type="journal article" date="2022" name="Hortic Res">
        <title>The genome of Dioscorea zingiberensis sheds light on the biosynthesis, origin and evolution of the medicinally important diosgenin saponins.</title>
        <authorList>
            <person name="Li Y."/>
            <person name="Tan C."/>
            <person name="Li Z."/>
            <person name="Guo J."/>
            <person name="Li S."/>
            <person name="Chen X."/>
            <person name="Wang C."/>
            <person name="Dai X."/>
            <person name="Yang H."/>
            <person name="Song W."/>
            <person name="Hou L."/>
            <person name="Xu J."/>
            <person name="Tong Z."/>
            <person name="Xu A."/>
            <person name="Yuan X."/>
            <person name="Wang W."/>
            <person name="Yang Q."/>
            <person name="Chen L."/>
            <person name="Sun Z."/>
            <person name="Wang K."/>
            <person name="Pan B."/>
            <person name="Chen J."/>
            <person name="Bao Y."/>
            <person name="Liu F."/>
            <person name="Qi X."/>
            <person name="Gang D.R."/>
            <person name="Wen J."/>
            <person name="Li J."/>
        </authorList>
    </citation>
    <scope>NUCLEOTIDE SEQUENCE</scope>
    <source>
        <strain evidence="12">Dzin_1.0</strain>
    </source>
</reference>
<evidence type="ECO:0000259" key="11">
    <source>
        <dbReference type="PROSITE" id="PS51141"/>
    </source>
</evidence>
<evidence type="ECO:0000256" key="8">
    <source>
        <dbReference type="ARBA" id="ARBA00023242"/>
    </source>
</evidence>
<evidence type="ECO:0000256" key="7">
    <source>
        <dbReference type="ARBA" id="ARBA00023163"/>
    </source>
</evidence>
<feature type="region of interest" description="Disordered" evidence="10">
    <location>
        <begin position="563"/>
        <end position="588"/>
    </location>
</feature>
<keyword evidence="6" id="KW-0238">DNA-binding</keyword>
<keyword evidence="3 9" id="KW-0863">Zinc-finger</keyword>
<dbReference type="SUPFAM" id="SSF103612">
    <property type="entry name" value="SBT domain"/>
    <property type="match status" value="1"/>
</dbReference>
<dbReference type="InterPro" id="IPR036893">
    <property type="entry name" value="SBP_sf"/>
</dbReference>
<dbReference type="GO" id="GO:0003677">
    <property type="term" value="F:DNA binding"/>
    <property type="evidence" value="ECO:0007669"/>
    <property type="project" value="UniProtKB-KW"/>
</dbReference>
<keyword evidence="4" id="KW-0862">Zinc</keyword>
<dbReference type="Proteomes" id="UP001085076">
    <property type="component" value="Miscellaneous, Linkage group lg01"/>
</dbReference>
<keyword evidence="2" id="KW-0479">Metal-binding</keyword>
<evidence type="ECO:0000256" key="2">
    <source>
        <dbReference type="ARBA" id="ARBA00022723"/>
    </source>
</evidence>
<dbReference type="EMBL" id="JAGGNH010000001">
    <property type="protein sequence ID" value="KAJ0985211.1"/>
    <property type="molecule type" value="Genomic_DNA"/>
</dbReference>
<dbReference type="PANTHER" id="PTHR31251">
    <property type="entry name" value="SQUAMOSA PROMOTER-BINDING-LIKE PROTEIN 4"/>
    <property type="match status" value="1"/>
</dbReference>
<organism evidence="12 13">
    <name type="scientific">Dioscorea zingiberensis</name>
    <dbReference type="NCBI Taxonomy" id="325984"/>
    <lineage>
        <taxon>Eukaryota</taxon>
        <taxon>Viridiplantae</taxon>
        <taxon>Streptophyta</taxon>
        <taxon>Embryophyta</taxon>
        <taxon>Tracheophyta</taxon>
        <taxon>Spermatophyta</taxon>
        <taxon>Magnoliopsida</taxon>
        <taxon>Liliopsida</taxon>
        <taxon>Dioscoreales</taxon>
        <taxon>Dioscoreaceae</taxon>
        <taxon>Dioscorea</taxon>
    </lineage>
</organism>
<dbReference type="OrthoDB" id="514967at2759"/>
<keyword evidence="5" id="KW-0805">Transcription regulation</keyword>
<evidence type="ECO:0000256" key="3">
    <source>
        <dbReference type="ARBA" id="ARBA00022771"/>
    </source>
</evidence>
<comment type="subcellular location">
    <subcellularLocation>
        <location evidence="1">Nucleus</location>
    </subcellularLocation>
</comment>
<evidence type="ECO:0000313" key="13">
    <source>
        <dbReference type="Proteomes" id="UP001085076"/>
    </source>
</evidence>
<dbReference type="Gene3D" id="4.10.1100.10">
    <property type="entry name" value="Transcription factor, SBP-box domain"/>
    <property type="match status" value="1"/>
</dbReference>
<gene>
    <name evidence="12" type="ORF">J5N97_003567</name>
</gene>
<dbReference type="InterPro" id="IPR004333">
    <property type="entry name" value="SBP_dom"/>
</dbReference>
<evidence type="ECO:0000313" key="12">
    <source>
        <dbReference type="EMBL" id="KAJ0985211.1"/>
    </source>
</evidence>
<evidence type="ECO:0000256" key="10">
    <source>
        <dbReference type="SAM" id="MobiDB-lite"/>
    </source>
</evidence>
<protein>
    <recommendedName>
        <fullName evidence="11">SBP-type domain-containing protein</fullName>
    </recommendedName>
</protein>
<dbReference type="FunFam" id="4.10.1100.10:FF:000001">
    <property type="entry name" value="Squamosa promoter-binding-like protein 14"/>
    <property type="match status" value="1"/>
</dbReference>
<name>A0A9D5D4V5_9LILI</name>
<dbReference type="Pfam" id="PF03110">
    <property type="entry name" value="SBP"/>
    <property type="match status" value="1"/>
</dbReference>
<evidence type="ECO:0000256" key="4">
    <source>
        <dbReference type="ARBA" id="ARBA00022833"/>
    </source>
</evidence>